<keyword evidence="23" id="KW-1185">Reference proteome</keyword>
<dbReference type="STRING" id="36087.A0A077YZI9"/>
<keyword evidence="5" id="KW-1003">Cell membrane</keyword>
<evidence type="ECO:0000313" key="22">
    <source>
        <dbReference type="EMBL" id="CDW53159.1"/>
    </source>
</evidence>
<evidence type="ECO:0000256" key="15">
    <source>
        <dbReference type="ARBA" id="ARBA00023065"/>
    </source>
</evidence>
<feature type="domain" description="Calx-beta" evidence="21">
    <location>
        <begin position="356"/>
        <end position="455"/>
    </location>
</feature>
<evidence type="ECO:0000259" key="21">
    <source>
        <dbReference type="SMART" id="SM00237"/>
    </source>
</evidence>
<evidence type="ECO:0000256" key="11">
    <source>
        <dbReference type="ARBA" id="ARBA00022837"/>
    </source>
</evidence>
<evidence type="ECO:0000256" key="18">
    <source>
        <dbReference type="ARBA" id="ARBA00023201"/>
    </source>
</evidence>
<comment type="subcellular location">
    <subcellularLocation>
        <location evidence="1">Cell membrane</location>
        <topology evidence="1">Multi-pass membrane protein</topology>
    </subcellularLocation>
</comment>
<dbReference type="InterPro" id="IPR051171">
    <property type="entry name" value="CaCA"/>
</dbReference>
<keyword evidence="12" id="KW-0112">Calmodulin-binding</keyword>
<dbReference type="Pfam" id="PF03160">
    <property type="entry name" value="Calx-beta"/>
    <property type="match status" value="2"/>
</dbReference>
<feature type="transmembrane region" description="Helical" evidence="20">
    <location>
        <begin position="858"/>
        <end position="880"/>
    </location>
</feature>
<keyword evidence="18" id="KW-0739">Sodium transport</keyword>
<evidence type="ECO:0000256" key="7">
    <source>
        <dbReference type="ARBA" id="ARBA00022692"/>
    </source>
</evidence>
<dbReference type="InterPro" id="IPR038081">
    <property type="entry name" value="CalX-like_sf"/>
</dbReference>
<feature type="transmembrane region" description="Helical" evidence="20">
    <location>
        <begin position="736"/>
        <end position="756"/>
    </location>
</feature>
<dbReference type="GO" id="GO:0005432">
    <property type="term" value="F:calcium:sodium antiporter activity"/>
    <property type="evidence" value="ECO:0007669"/>
    <property type="project" value="InterPro"/>
</dbReference>
<gene>
    <name evidence="22" type="ORF">TTRE_0000142201</name>
</gene>
<evidence type="ECO:0000256" key="4">
    <source>
        <dbReference type="ARBA" id="ARBA00022449"/>
    </source>
</evidence>
<organism evidence="22 23">
    <name type="scientific">Trichuris trichiura</name>
    <name type="common">Whipworm</name>
    <name type="synonym">Trichocephalus trichiurus</name>
    <dbReference type="NCBI Taxonomy" id="36087"/>
    <lineage>
        <taxon>Eukaryota</taxon>
        <taxon>Metazoa</taxon>
        <taxon>Ecdysozoa</taxon>
        <taxon>Nematoda</taxon>
        <taxon>Enoplea</taxon>
        <taxon>Dorylaimia</taxon>
        <taxon>Trichinellida</taxon>
        <taxon>Trichuridae</taxon>
        <taxon>Trichuris</taxon>
    </lineage>
</organism>
<name>A0A077YZI9_TRITR</name>
<feature type="transmembrane region" description="Helical" evidence="20">
    <location>
        <begin position="163"/>
        <end position="187"/>
    </location>
</feature>
<evidence type="ECO:0000256" key="16">
    <source>
        <dbReference type="ARBA" id="ARBA00023136"/>
    </source>
</evidence>
<dbReference type="GO" id="GO:0005886">
    <property type="term" value="C:plasma membrane"/>
    <property type="evidence" value="ECO:0007669"/>
    <property type="project" value="UniProtKB-SubCell"/>
</dbReference>
<keyword evidence="3" id="KW-0813">Transport</keyword>
<evidence type="ECO:0000256" key="13">
    <source>
        <dbReference type="ARBA" id="ARBA00022989"/>
    </source>
</evidence>
<evidence type="ECO:0000313" key="23">
    <source>
        <dbReference type="Proteomes" id="UP000030665"/>
    </source>
</evidence>
<feature type="transmembrane region" description="Helical" evidence="20">
    <location>
        <begin position="709"/>
        <end position="729"/>
    </location>
</feature>
<evidence type="ECO:0000256" key="3">
    <source>
        <dbReference type="ARBA" id="ARBA00022448"/>
    </source>
</evidence>
<evidence type="ECO:0000256" key="19">
    <source>
        <dbReference type="ARBA" id="ARBA00033667"/>
    </source>
</evidence>
<evidence type="ECO:0000256" key="17">
    <source>
        <dbReference type="ARBA" id="ARBA00023180"/>
    </source>
</evidence>
<dbReference type="SMART" id="SM00237">
    <property type="entry name" value="Calx_beta"/>
    <property type="match status" value="2"/>
</dbReference>
<dbReference type="InterPro" id="IPR003644">
    <property type="entry name" value="Calx_beta"/>
</dbReference>
<feature type="transmembrane region" description="Helical" evidence="20">
    <location>
        <begin position="193"/>
        <end position="212"/>
    </location>
</feature>
<keyword evidence="8" id="KW-0479">Metal-binding</keyword>
<evidence type="ECO:0000256" key="14">
    <source>
        <dbReference type="ARBA" id="ARBA00023053"/>
    </source>
</evidence>
<keyword evidence="9" id="KW-0732">Signal</keyword>
<protein>
    <submittedName>
        <fullName evidence="22">Sodium:calcium exchanger 1</fullName>
    </submittedName>
</protein>
<reference evidence="22" key="1">
    <citation type="submission" date="2014-01" db="EMBL/GenBank/DDBJ databases">
        <authorList>
            <person name="Aslett M."/>
        </authorList>
    </citation>
    <scope>NUCLEOTIDE SEQUENCE</scope>
</reference>
<feature type="transmembrane region" description="Helical" evidence="20">
    <location>
        <begin position="818"/>
        <end position="838"/>
    </location>
</feature>
<feature type="domain" description="Calx-beta" evidence="21">
    <location>
        <begin position="474"/>
        <end position="600"/>
    </location>
</feature>
<dbReference type="EMBL" id="HG805843">
    <property type="protein sequence ID" value="CDW53159.1"/>
    <property type="molecule type" value="Genomic_DNA"/>
</dbReference>
<keyword evidence="7 20" id="KW-0812">Transmembrane</keyword>
<dbReference type="AlphaFoldDB" id="A0A077YZI9"/>
<dbReference type="Proteomes" id="UP000030665">
    <property type="component" value="Unassembled WGS sequence"/>
</dbReference>
<feature type="transmembrane region" description="Helical" evidence="20">
    <location>
        <begin position="33"/>
        <end position="58"/>
    </location>
</feature>
<keyword evidence="6" id="KW-0109">Calcium transport</keyword>
<accession>A0A077YZI9</accession>
<feature type="transmembrane region" description="Helical" evidence="20">
    <location>
        <begin position="98"/>
        <end position="119"/>
    </location>
</feature>
<reference evidence="22" key="2">
    <citation type="submission" date="2014-03" db="EMBL/GenBank/DDBJ databases">
        <title>The whipworm genome and dual-species transcriptomics of an intimate host-pathogen interaction.</title>
        <authorList>
            <person name="Foth B.J."/>
            <person name="Tsai I.J."/>
            <person name="Reid A.J."/>
            <person name="Bancroft A.J."/>
            <person name="Nichol S."/>
            <person name="Tracey A."/>
            <person name="Holroyd N."/>
            <person name="Cotton J.A."/>
            <person name="Stanley E.J."/>
            <person name="Zarowiecki M."/>
            <person name="Liu J.Z."/>
            <person name="Huckvale T."/>
            <person name="Cooper P.J."/>
            <person name="Grencis R.K."/>
            <person name="Berriman M."/>
        </authorList>
    </citation>
    <scope>NUCLEOTIDE SEQUENCE [LARGE SCALE GENOMIC DNA]</scope>
</reference>
<dbReference type="InterPro" id="IPR004836">
    <property type="entry name" value="Na_Ca_Ex"/>
</dbReference>
<keyword evidence="14" id="KW-0915">Sodium</keyword>
<comment type="similarity">
    <text evidence="2">Belongs to the Ca(2+):cation antiporter (CaCA) (TC 2.A.19) family. SLC8 subfamily.</text>
</comment>
<evidence type="ECO:0000256" key="9">
    <source>
        <dbReference type="ARBA" id="ARBA00022729"/>
    </source>
</evidence>
<keyword evidence="16 20" id="KW-0472">Membrane</keyword>
<keyword evidence="11" id="KW-0106">Calcium</keyword>
<dbReference type="InterPro" id="IPR044880">
    <property type="entry name" value="NCX_ion-bd_dom_sf"/>
</dbReference>
<dbReference type="GO" id="GO:0005516">
    <property type="term" value="F:calmodulin binding"/>
    <property type="evidence" value="ECO:0007669"/>
    <property type="project" value="UniProtKB-KW"/>
</dbReference>
<evidence type="ECO:0000256" key="10">
    <source>
        <dbReference type="ARBA" id="ARBA00022737"/>
    </source>
</evidence>
<proteinExistence type="inferred from homology"/>
<comment type="catalytic activity">
    <reaction evidence="19">
        <text>Ca(2+)(in) + 3 Na(+)(out) = Ca(2+)(out) + 3 Na(+)(in)</text>
        <dbReference type="Rhea" id="RHEA:69955"/>
        <dbReference type="ChEBI" id="CHEBI:29101"/>
        <dbReference type="ChEBI" id="CHEBI:29108"/>
    </reaction>
</comment>
<dbReference type="GO" id="GO:0007154">
    <property type="term" value="P:cell communication"/>
    <property type="evidence" value="ECO:0007669"/>
    <property type="project" value="InterPro"/>
</dbReference>
<evidence type="ECO:0000256" key="2">
    <source>
        <dbReference type="ARBA" id="ARBA00007489"/>
    </source>
</evidence>
<dbReference type="PANTHER" id="PTHR11878">
    <property type="entry name" value="SODIUM/CALCIUM EXCHANGER"/>
    <property type="match status" value="1"/>
</dbReference>
<evidence type="ECO:0000256" key="1">
    <source>
        <dbReference type="ARBA" id="ARBA00004651"/>
    </source>
</evidence>
<dbReference type="PRINTS" id="PR01259">
    <property type="entry name" value="NACAEXCHNGR"/>
</dbReference>
<dbReference type="InterPro" id="IPR004837">
    <property type="entry name" value="NaCa_Exmemb"/>
</dbReference>
<keyword evidence="15" id="KW-0406">Ion transport</keyword>
<evidence type="ECO:0000256" key="8">
    <source>
        <dbReference type="ARBA" id="ARBA00022723"/>
    </source>
</evidence>
<dbReference type="GO" id="GO:0046872">
    <property type="term" value="F:metal ion binding"/>
    <property type="evidence" value="ECO:0007669"/>
    <property type="project" value="UniProtKB-KW"/>
</dbReference>
<keyword evidence="4" id="KW-0050">Antiport</keyword>
<sequence length="886" mass="97854">MNSNVTAKFDQCSTDGLILPLVDESGWSEGTRAVLYFVGLLYSFVGVAILADAFMCSIERITSTKKRIKMQTTVDDETGSILEHYQETIIWNPTVANLTLMALGSSAPEILLSIIEIIGNGFKAGDLGPGTIVGSAAFNLFAITAVCIVSVPAGTKKRIENFGVFCVTSAWSLFAYIWLIIILIGISPNQVEVWEGVLTLLFFVALVVNAYMTSAKMKICRSGKRDDATRETVQPTIVAKNAKDLEVASSEKKRYSWLPKFADDSSQALLPDNDAKVDRLVHDMRRKYPYLSDERLTDLVTDQITKDQGRDRLWYRIMSIRGMTSALRKKRQPPIRAEHMIQQMETMSRTGALRRTLTDTGVRAVSNFEFAATIYAVNPLVENKVYLKVIRRGSARKQLVFTYRTVAGTAQRNAHFLPKSETVVMQPSEREKRICVEVCNVEKWQQQMGFWVKLELGPNTEEDDRTTLGLASTAKIIYPESSNEMSIQFVHRHEQVKESEGFVRIPLVRHGLISGGIQDRSIMTVSRVVFFKSQPPSLHLKVGCTVQWKTENGSAKRGEDYIGEGGSLVLEPGVIEAYIDIPIVNDYEPEKDETFTVTLLSCTAGSIGSNRVVVVTILNDDQINRQEPYPYLADFSASKYSLGITQNSYPKQRLAAARLDASTWREQMLRAVSVNGGEIAEATIPDCLAHIIAFPWKVLVALVPPPPLFNGWLTFFVSLFLIGLLTAIVGDLASIFGCLVGLKASVTAITFVALGTSLPDTFASKLAAQQDRTADNAIGNVTGSNSVNVFLGLGLPWFIASVYWASKGKAFVVPSGDLGFSVTLFTILSLFCLVVIFLRRSLASFGQAELGGPILTKWASALLLFLFWVIYIFVSSLHTYGHISGF</sequence>
<dbReference type="Gene3D" id="2.60.40.2030">
    <property type="match status" value="2"/>
</dbReference>
<evidence type="ECO:0000256" key="12">
    <source>
        <dbReference type="ARBA" id="ARBA00022860"/>
    </source>
</evidence>
<dbReference type="Pfam" id="PF01699">
    <property type="entry name" value="Na_Ca_ex"/>
    <property type="match status" value="2"/>
</dbReference>
<evidence type="ECO:0000256" key="20">
    <source>
        <dbReference type="SAM" id="Phobius"/>
    </source>
</evidence>
<keyword evidence="10" id="KW-0677">Repeat</keyword>
<dbReference type="PANTHER" id="PTHR11878:SF76">
    <property type="entry name" value="CALX-BETA DOMAIN-CONTAINING PROTEIN"/>
    <property type="match status" value="1"/>
</dbReference>
<feature type="transmembrane region" description="Helical" evidence="20">
    <location>
        <begin position="131"/>
        <end position="151"/>
    </location>
</feature>
<dbReference type="Gene3D" id="1.20.1420.30">
    <property type="entry name" value="NCX, central ion-binding region"/>
    <property type="match status" value="2"/>
</dbReference>
<dbReference type="SUPFAM" id="SSF141072">
    <property type="entry name" value="CalX-like"/>
    <property type="match status" value="2"/>
</dbReference>
<evidence type="ECO:0000256" key="6">
    <source>
        <dbReference type="ARBA" id="ARBA00022568"/>
    </source>
</evidence>
<keyword evidence="13 20" id="KW-1133">Transmembrane helix</keyword>
<dbReference type="OrthoDB" id="418484at2759"/>
<keyword evidence="17" id="KW-0325">Glycoprotein</keyword>
<evidence type="ECO:0000256" key="5">
    <source>
        <dbReference type="ARBA" id="ARBA00022475"/>
    </source>
</evidence>